<name>A0A5X6EQ56_SALET</name>
<organism evidence="2">
    <name type="scientific">Salmonella enterica subsp. enterica serovar Aqua</name>
    <dbReference type="NCBI Taxonomy" id="1302615"/>
    <lineage>
        <taxon>Bacteria</taxon>
        <taxon>Pseudomonadati</taxon>
        <taxon>Pseudomonadota</taxon>
        <taxon>Gammaproteobacteria</taxon>
        <taxon>Enterobacterales</taxon>
        <taxon>Enterobacteriaceae</taxon>
        <taxon>Salmonella</taxon>
    </lineage>
</organism>
<evidence type="ECO:0000256" key="1">
    <source>
        <dbReference type="ARBA" id="ARBA00023186"/>
    </source>
</evidence>
<sequence length="247" mass="28370">MSILKVKLENGILAENFKFGMQKIMPLPVRYGSNYDAIEDREFFAYLTTLGGGLVNGDEVSQSFEFKNTKGAIRSQSNQKVYKGNSKLKTKLSVDNSSVLVFHNDANIFYPNSNFYSQTKLFANKNAKFFYMDGGYIGYANGEFSANMNFRLYVDGKITLNDTFFYNYNRSHLNSLLNHEYFYTIFIREELNLPNIQTEKLKAYTSIMGENIIVRIASDDNDIAIGYIERIKKEFLQKNKMTLISAS</sequence>
<dbReference type="EMBL" id="AAHUDZ010000041">
    <property type="protein sequence ID" value="ECA3794642.1"/>
    <property type="molecule type" value="Genomic_DNA"/>
</dbReference>
<evidence type="ECO:0008006" key="3">
    <source>
        <dbReference type="Google" id="ProtNLM"/>
    </source>
</evidence>
<accession>A0A5X6EQ56</accession>
<dbReference type="GO" id="GO:0016151">
    <property type="term" value="F:nickel cation binding"/>
    <property type="evidence" value="ECO:0007669"/>
    <property type="project" value="InterPro"/>
</dbReference>
<reference evidence="2" key="1">
    <citation type="submission" date="2018-12" db="EMBL/GenBank/DDBJ databases">
        <authorList>
            <person name="Ashton P.M."/>
            <person name="Dallman T."/>
            <person name="Nair S."/>
            <person name="De Pinna E."/>
            <person name="Peters T."/>
            <person name="Grant K."/>
        </authorList>
    </citation>
    <scope>NUCLEOTIDE SEQUENCE</scope>
    <source>
        <strain evidence="2">650060</strain>
    </source>
</reference>
<gene>
    <name evidence="2" type="ORF">EKG95_23050</name>
</gene>
<comment type="caution">
    <text evidence="2">The sequence shown here is derived from an EMBL/GenBank/DDBJ whole genome shotgun (WGS) entry which is preliminary data.</text>
</comment>
<protein>
    <recommendedName>
        <fullName evidence="3">Urease accessory protein UreD</fullName>
    </recommendedName>
</protein>
<dbReference type="Pfam" id="PF01774">
    <property type="entry name" value="UreD"/>
    <property type="match status" value="1"/>
</dbReference>
<proteinExistence type="predicted"/>
<evidence type="ECO:0000313" key="2">
    <source>
        <dbReference type="EMBL" id="ECA3794642.1"/>
    </source>
</evidence>
<dbReference type="InterPro" id="IPR002669">
    <property type="entry name" value="UreD"/>
</dbReference>
<keyword evidence="1" id="KW-0143">Chaperone</keyword>
<dbReference type="AlphaFoldDB" id="A0A5X6EQ56"/>